<feature type="region of interest" description="Disordered" evidence="1">
    <location>
        <begin position="98"/>
        <end position="141"/>
    </location>
</feature>
<organism evidence="2 3">
    <name type="scientific">Streptomyces stephensoniae</name>
    <dbReference type="NCBI Taxonomy" id="3375367"/>
    <lineage>
        <taxon>Bacteria</taxon>
        <taxon>Bacillati</taxon>
        <taxon>Actinomycetota</taxon>
        <taxon>Actinomycetes</taxon>
        <taxon>Kitasatosporales</taxon>
        <taxon>Streptomycetaceae</taxon>
        <taxon>Streptomyces</taxon>
    </lineage>
</organism>
<evidence type="ECO:0000313" key="3">
    <source>
        <dbReference type="Proteomes" id="UP001180556"/>
    </source>
</evidence>
<name>A0ABU2W2D1_9ACTN</name>
<dbReference type="EMBL" id="JAVRFG010000018">
    <property type="protein sequence ID" value="MDT0492018.1"/>
    <property type="molecule type" value="Genomic_DNA"/>
</dbReference>
<feature type="compositionally biased region" description="Low complexity" evidence="1">
    <location>
        <begin position="126"/>
        <end position="141"/>
    </location>
</feature>
<dbReference type="RefSeq" id="WP_311600281.1">
    <property type="nucleotide sequence ID" value="NZ_JAVRFG010000018.1"/>
</dbReference>
<sequence>MFIGTLLVGPLLQLLFLFGYLGREFQVADGHFSLLGNAVFAASTSCVHGGTMAISDERRYGTRRAALLRPRHRAPLRIGRALPHVLNGLLISAFTPTAASSPARPADSARGPAGARGGAPRGGRRVLGVRPGAGGARAPLP</sequence>
<comment type="caution">
    <text evidence="2">The sequence shown here is derived from an EMBL/GenBank/DDBJ whole genome shotgun (WGS) entry which is preliminary data.</text>
</comment>
<evidence type="ECO:0000256" key="1">
    <source>
        <dbReference type="SAM" id="MobiDB-lite"/>
    </source>
</evidence>
<protein>
    <submittedName>
        <fullName evidence="2">Uncharacterized protein</fullName>
    </submittedName>
</protein>
<gene>
    <name evidence="2" type="ORF">RM717_16020</name>
</gene>
<proteinExistence type="predicted"/>
<accession>A0ABU2W2D1</accession>
<reference evidence="3" key="1">
    <citation type="submission" date="2023-07" db="EMBL/GenBank/DDBJ databases">
        <title>30 novel species of actinomycetes from the DSMZ collection.</title>
        <authorList>
            <person name="Nouioui I."/>
        </authorList>
    </citation>
    <scope>NUCLEOTIDE SEQUENCE [LARGE SCALE GENOMIC DNA]</scope>
    <source>
        <strain evidence="3">DSM 40932</strain>
    </source>
</reference>
<keyword evidence="3" id="KW-1185">Reference proteome</keyword>
<evidence type="ECO:0000313" key="2">
    <source>
        <dbReference type="EMBL" id="MDT0492018.1"/>
    </source>
</evidence>
<dbReference type="Proteomes" id="UP001180556">
    <property type="component" value="Unassembled WGS sequence"/>
</dbReference>
<feature type="compositionally biased region" description="Low complexity" evidence="1">
    <location>
        <begin position="98"/>
        <end position="113"/>
    </location>
</feature>